<dbReference type="InterPro" id="IPR016032">
    <property type="entry name" value="Sig_transdc_resp-reg_C-effctor"/>
</dbReference>
<dbReference type="InterPro" id="IPR000792">
    <property type="entry name" value="Tscrpt_reg_LuxR_C"/>
</dbReference>
<dbReference type="Gene3D" id="1.10.10.10">
    <property type="entry name" value="Winged helix-like DNA-binding domain superfamily/Winged helix DNA-binding domain"/>
    <property type="match status" value="1"/>
</dbReference>
<proteinExistence type="predicted"/>
<dbReference type="GO" id="GO:0003677">
    <property type="term" value="F:DNA binding"/>
    <property type="evidence" value="ECO:0007669"/>
    <property type="project" value="InterPro"/>
</dbReference>
<evidence type="ECO:0000259" key="1">
    <source>
        <dbReference type="Pfam" id="PF00196"/>
    </source>
</evidence>
<evidence type="ECO:0000313" key="2">
    <source>
        <dbReference type="EMBL" id="OSJ30421.1"/>
    </source>
</evidence>
<dbReference type="Pfam" id="PF00196">
    <property type="entry name" value="GerE"/>
    <property type="match status" value="1"/>
</dbReference>
<dbReference type="SUPFAM" id="SSF46894">
    <property type="entry name" value="C-terminal effector domain of the bipartite response regulators"/>
    <property type="match status" value="1"/>
</dbReference>
<gene>
    <name evidence="2" type="ORF">BSZ19_24755</name>
</gene>
<organism evidence="2 3">
    <name type="scientific">Bradyrhizobium japonicum</name>
    <dbReference type="NCBI Taxonomy" id="375"/>
    <lineage>
        <taxon>Bacteria</taxon>
        <taxon>Pseudomonadati</taxon>
        <taxon>Pseudomonadota</taxon>
        <taxon>Alphaproteobacteria</taxon>
        <taxon>Hyphomicrobiales</taxon>
        <taxon>Nitrobacteraceae</taxon>
        <taxon>Bradyrhizobium</taxon>
    </lineage>
</organism>
<protein>
    <recommendedName>
        <fullName evidence="1">HTH luxR-type domain-containing protein</fullName>
    </recommendedName>
</protein>
<dbReference type="InterPro" id="IPR036388">
    <property type="entry name" value="WH-like_DNA-bd_sf"/>
</dbReference>
<name>A0A1Y2JKF8_BRAJP</name>
<dbReference type="AlphaFoldDB" id="A0A1Y2JKF8"/>
<dbReference type="Proteomes" id="UP000193335">
    <property type="component" value="Unassembled WGS sequence"/>
</dbReference>
<dbReference type="EMBL" id="NAFL01000261">
    <property type="protein sequence ID" value="OSJ30421.1"/>
    <property type="molecule type" value="Genomic_DNA"/>
</dbReference>
<feature type="domain" description="HTH luxR-type" evidence="1">
    <location>
        <begin position="23"/>
        <end position="59"/>
    </location>
</feature>
<reference evidence="2 3" key="1">
    <citation type="submission" date="2017-03" db="EMBL/GenBank/DDBJ databases">
        <title>Whole genome sequences of fourteen strains of Bradyrhizobium canariense and one strain of Bradyrhizobium japonicum isolated from Lupinus (Papilionoideae: Genisteae) species in Algeria.</title>
        <authorList>
            <person name="Crovadore J."/>
            <person name="Chekireb D."/>
            <person name="Brachmann A."/>
            <person name="Chablais R."/>
            <person name="Cochard B."/>
            <person name="Lefort F."/>
        </authorList>
    </citation>
    <scope>NUCLEOTIDE SEQUENCE [LARGE SCALE GENOMIC DNA]</scope>
    <source>
        <strain evidence="2 3">UBMA197</strain>
    </source>
</reference>
<sequence length="86" mass="9799">MNKMRSSPRSALLFSVHVSAWCWTLSGHQNKVIPFDLGISIRTVEVNRARMMRCLGVHNWPRPRAWFVTAGFTFRQGTARQSPAKG</sequence>
<accession>A0A1Y2JKF8</accession>
<evidence type="ECO:0000313" key="3">
    <source>
        <dbReference type="Proteomes" id="UP000193335"/>
    </source>
</evidence>
<comment type="caution">
    <text evidence="2">The sequence shown here is derived from an EMBL/GenBank/DDBJ whole genome shotgun (WGS) entry which is preliminary data.</text>
</comment>
<dbReference type="GO" id="GO:0006355">
    <property type="term" value="P:regulation of DNA-templated transcription"/>
    <property type="evidence" value="ECO:0007669"/>
    <property type="project" value="InterPro"/>
</dbReference>